<feature type="region of interest" description="Disordered" evidence="1">
    <location>
        <begin position="64"/>
        <end position="89"/>
    </location>
</feature>
<evidence type="ECO:0000313" key="2">
    <source>
        <dbReference type="EMBL" id="GBL98871.1"/>
    </source>
</evidence>
<dbReference type="EMBL" id="BGPR01000143">
    <property type="protein sequence ID" value="GBL98871.1"/>
    <property type="molecule type" value="Genomic_DNA"/>
</dbReference>
<evidence type="ECO:0000313" key="3">
    <source>
        <dbReference type="Proteomes" id="UP000499080"/>
    </source>
</evidence>
<comment type="caution">
    <text evidence="2">The sequence shown here is derived from an EMBL/GenBank/DDBJ whole genome shotgun (WGS) entry which is preliminary data.</text>
</comment>
<dbReference type="Proteomes" id="UP000499080">
    <property type="component" value="Unassembled WGS sequence"/>
</dbReference>
<proteinExistence type="predicted"/>
<organism evidence="2 3">
    <name type="scientific">Araneus ventricosus</name>
    <name type="common">Orbweaver spider</name>
    <name type="synonym">Epeira ventricosa</name>
    <dbReference type="NCBI Taxonomy" id="182803"/>
    <lineage>
        <taxon>Eukaryota</taxon>
        <taxon>Metazoa</taxon>
        <taxon>Ecdysozoa</taxon>
        <taxon>Arthropoda</taxon>
        <taxon>Chelicerata</taxon>
        <taxon>Arachnida</taxon>
        <taxon>Araneae</taxon>
        <taxon>Araneomorphae</taxon>
        <taxon>Entelegynae</taxon>
        <taxon>Araneoidea</taxon>
        <taxon>Araneidae</taxon>
        <taxon>Araneus</taxon>
    </lineage>
</organism>
<evidence type="ECO:0000256" key="1">
    <source>
        <dbReference type="SAM" id="MobiDB-lite"/>
    </source>
</evidence>
<protein>
    <submittedName>
        <fullName evidence="2">Uncharacterized protein</fullName>
    </submittedName>
</protein>
<sequence>MTRSTPKPASRLQTFAPQLRGCKLHQCGAGDILPQRISSAPGPIKRRFFLEFCWGRGGLVVRPRPWDRKVPGPRPDSTEDPPCMGPAAR</sequence>
<keyword evidence="3" id="KW-1185">Reference proteome</keyword>
<gene>
    <name evidence="2" type="ORF">AVEN_165704_1</name>
</gene>
<dbReference type="AlphaFoldDB" id="A0A4Y2C324"/>
<accession>A0A4Y2C324</accession>
<reference evidence="2 3" key="1">
    <citation type="journal article" date="2019" name="Sci. Rep.">
        <title>Orb-weaving spider Araneus ventricosus genome elucidates the spidroin gene catalogue.</title>
        <authorList>
            <person name="Kono N."/>
            <person name="Nakamura H."/>
            <person name="Ohtoshi R."/>
            <person name="Moran D.A.P."/>
            <person name="Shinohara A."/>
            <person name="Yoshida Y."/>
            <person name="Fujiwara M."/>
            <person name="Mori M."/>
            <person name="Tomita M."/>
            <person name="Arakawa K."/>
        </authorList>
    </citation>
    <scope>NUCLEOTIDE SEQUENCE [LARGE SCALE GENOMIC DNA]</scope>
</reference>
<name>A0A4Y2C324_ARAVE</name>